<gene>
    <name evidence="5" type="ORF">H9950_11505</name>
</gene>
<dbReference type="PROSITE" id="PS01124">
    <property type="entry name" value="HTH_ARAC_FAMILY_2"/>
    <property type="match status" value="1"/>
</dbReference>
<organism evidence="5 6">
    <name type="scientific">Candidatus Bacteroides avicola</name>
    <dbReference type="NCBI Taxonomy" id="2838468"/>
    <lineage>
        <taxon>Bacteria</taxon>
        <taxon>Pseudomonadati</taxon>
        <taxon>Bacteroidota</taxon>
        <taxon>Bacteroidia</taxon>
        <taxon>Bacteroidales</taxon>
        <taxon>Bacteroidaceae</taxon>
        <taxon>Bacteroides</taxon>
    </lineage>
</organism>
<dbReference type="InterPro" id="IPR020449">
    <property type="entry name" value="Tscrpt_reg_AraC-type_HTH"/>
</dbReference>
<dbReference type="Gene3D" id="1.10.10.60">
    <property type="entry name" value="Homeodomain-like"/>
    <property type="match status" value="2"/>
</dbReference>
<keyword evidence="3" id="KW-0804">Transcription</keyword>
<dbReference type="SUPFAM" id="SSF46689">
    <property type="entry name" value="Homeodomain-like"/>
    <property type="match status" value="1"/>
</dbReference>
<dbReference type="GO" id="GO:0043565">
    <property type="term" value="F:sequence-specific DNA binding"/>
    <property type="evidence" value="ECO:0007669"/>
    <property type="project" value="InterPro"/>
</dbReference>
<evidence type="ECO:0000256" key="1">
    <source>
        <dbReference type="ARBA" id="ARBA00023015"/>
    </source>
</evidence>
<dbReference type="Proteomes" id="UP000823862">
    <property type="component" value="Unassembled WGS sequence"/>
</dbReference>
<dbReference type="InterPro" id="IPR018060">
    <property type="entry name" value="HTH_AraC"/>
</dbReference>
<dbReference type="AlphaFoldDB" id="A0A9D2HXJ9"/>
<dbReference type="GO" id="GO:0003700">
    <property type="term" value="F:DNA-binding transcription factor activity"/>
    <property type="evidence" value="ECO:0007669"/>
    <property type="project" value="InterPro"/>
</dbReference>
<dbReference type="PANTHER" id="PTHR43280:SF2">
    <property type="entry name" value="HTH-TYPE TRANSCRIPTIONAL REGULATOR EXSA"/>
    <property type="match status" value="1"/>
</dbReference>
<sequence>MKPKKKHYRKQENALLIQTLYDLRMPLAAMKERLEALAGRGDLPEDARSEVYSVLQQTGVFYRMAEGVGHHFRMEKETPNVWSARLRKIRTYARLYSKQPCEGSQGSFQPCANCTGEQDWKFIAHVKKYVEENMNNPGFNIDSLCDLLNMSRTSFYNKLKALTGQAPADYVRLIRLNCARVLLREHRYSITEVAEMTGFSDARYFREVFKKHFGVSPSRYAKDNLIK</sequence>
<comment type="caution">
    <text evidence="5">The sequence shown here is derived from an EMBL/GenBank/DDBJ whole genome shotgun (WGS) entry which is preliminary data.</text>
</comment>
<proteinExistence type="predicted"/>
<evidence type="ECO:0000259" key="4">
    <source>
        <dbReference type="PROSITE" id="PS01124"/>
    </source>
</evidence>
<dbReference type="FunFam" id="1.10.10.60:FF:000284">
    <property type="entry name" value="Two-component system sensor histidine kinase/response regulator"/>
    <property type="match status" value="1"/>
</dbReference>
<evidence type="ECO:0000313" key="5">
    <source>
        <dbReference type="EMBL" id="HJA86790.1"/>
    </source>
</evidence>
<keyword evidence="1" id="KW-0805">Transcription regulation</keyword>
<dbReference type="Pfam" id="PF12833">
    <property type="entry name" value="HTH_18"/>
    <property type="match status" value="1"/>
</dbReference>
<evidence type="ECO:0000313" key="6">
    <source>
        <dbReference type="Proteomes" id="UP000823862"/>
    </source>
</evidence>
<reference evidence="5" key="1">
    <citation type="journal article" date="2021" name="PeerJ">
        <title>Extensive microbial diversity within the chicken gut microbiome revealed by metagenomics and culture.</title>
        <authorList>
            <person name="Gilroy R."/>
            <person name="Ravi A."/>
            <person name="Getino M."/>
            <person name="Pursley I."/>
            <person name="Horton D.L."/>
            <person name="Alikhan N.F."/>
            <person name="Baker D."/>
            <person name="Gharbi K."/>
            <person name="Hall N."/>
            <person name="Watson M."/>
            <person name="Adriaenssens E.M."/>
            <person name="Foster-Nyarko E."/>
            <person name="Jarju S."/>
            <person name="Secka A."/>
            <person name="Antonio M."/>
            <person name="Oren A."/>
            <person name="Chaudhuri R.R."/>
            <person name="La Ragione R."/>
            <person name="Hildebrand F."/>
            <person name="Pallen M.J."/>
        </authorList>
    </citation>
    <scope>NUCLEOTIDE SEQUENCE</scope>
    <source>
        <strain evidence="5">ChiHjej12B11-9795</strain>
    </source>
</reference>
<dbReference type="InterPro" id="IPR009057">
    <property type="entry name" value="Homeodomain-like_sf"/>
</dbReference>
<dbReference type="PANTHER" id="PTHR43280">
    <property type="entry name" value="ARAC-FAMILY TRANSCRIPTIONAL REGULATOR"/>
    <property type="match status" value="1"/>
</dbReference>
<feature type="domain" description="HTH araC/xylS-type" evidence="4">
    <location>
        <begin position="124"/>
        <end position="223"/>
    </location>
</feature>
<protein>
    <submittedName>
        <fullName evidence="5">Helix-turn-helix transcriptional regulator</fullName>
    </submittedName>
</protein>
<keyword evidence="2" id="KW-0238">DNA-binding</keyword>
<evidence type="ECO:0000256" key="3">
    <source>
        <dbReference type="ARBA" id="ARBA00023163"/>
    </source>
</evidence>
<dbReference type="PRINTS" id="PR00032">
    <property type="entry name" value="HTHARAC"/>
</dbReference>
<dbReference type="InterPro" id="IPR018062">
    <property type="entry name" value="HTH_AraC-typ_CS"/>
</dbReference>
<dbReference type="PROSITE" id="PS00041">
    <property type="entry name" value="HTH_ARAC_FAMILY_1"/>
    <property type="match status" value="1"/>
</dbReference>
<dbReference type="SMART" id="SM00342">
    <property type="entry name" value="HTH_ARAC"/>
    <property type="match status" value="1"/>
</dbReference>
<dbReference type="EMBL" id="DWZI01000059">
    <property type="protein sequence ID" value="HJA86790.1"/>
    <property type="molecule type" value="Genomic_DNA"/>
</dbReference>
<accession>A0A9D2HXJ9</accession>
<reference evidence="5" key="2">
    <citation type="submission" date="2021-04" db="EMBL/GenBank/DDBJ databases">
        <authorList>
            <person name="Gilroy R."/>
        </authorList>
    </citation>
    <scope>NUCLEOTIDE SEQUENCE</scope>
    <source>
        <strain evidence="5">ChiHjej12B11-9795</strain>
    </source>
</reference>
<evidence type="ECO:0000256" key="2">
    <source>
        <dbReference type="ARBA" id="ARBA00023125"/>
    </source>
</evidence>
<name>A0A9D2HXJ9_9BACE</name>